<evidence type="ECO:0000256" key="2">
    <source>
        <dbReference type="ARBA" id="ARBA00005417"/>
    </source>
</evidence>
<keyword evidence="8" id="KW-0472">Membrane</keyword>
<dbReference type="GO" id="GO:0005524">
    <property type="term" value="F:ATP binding"/>
    <property type="evidence" value="ECO:0007669"/>
    <property type="project" value="UniProtKB-KW"/>
</dbReference>
<dbReference type="SUPFAM" id="SSF52540">
    <property type="entry name" value="P-loop containing nucleoside triphosphate hydrolases"/>
    <property type="match status" value="1"/>
</dbReference>
<dbReference type="GO" id="GO:0043190">
    <property type="term" value="C:ATP-binding cassette (ABC) transporter complex"/>
    <property type="evidence" value="ECO:0007669"/>
    <property type="project" value="TreeGrafter"/>
</dbReference>
<evidence type="ECO:0000313" key="10">
    <source>
        <dbReference type="EMBL" id="OAR05481.1"/>
    </source>
</evidence>
<evidence type="ECO:0000313" key="12">
    <source>
        <dbReference type="Proteomes" id="UP000243024"/>
    </source>
</evidence>
<dbReference type="GO" id="GO:0042626">
    <property type="term" value="F:ATPase-coupled transmembrane transporter activity"/>
    <property type="evidence" value="ECO:0007669"/>
    <property type="project" value="TreeGrafter"/>
</dbReference>
<dbReference type="Proteomes" id="UP000244180">
    <property type="component" value="Unassembled WGS sequence"/>
</dbReference>
<accession>A0A132MGG3</accession>
<evidence type="ECO:0000256" key="5">
    <source>
        <dbReference type="ARBA" id="ARBA00022741"/>
    </source>
</evidence>
<evidence type="ECO:0000256" key="3">
    <source>
        <dbReference type="ARBA" id="ARBA00022448"/>
    </source>
</evidence>
<dbReference type="OrthoDB" id="9784332at2"/>
<dbReference type="InterPro" id="IPR027417">
    <property type="entry name" value="P-loop_NTPase"/>
</dbReference>
<evidence type="ECO:0000313" key="13">
    <source>
        <dbReference type="Proteomes" id="UP000244180"/>
    </source>
</evidence>
<dbReference type="GO" id="GO:0016887">
    <property type="term" value="F:ATP hydrolysis activity"/>
    <property type="evidence" value="ECO:0007669"/>
    <property type="project" value="InterPro"/>
</dbReference>
<evidence type="ECO:0000313" key="11">
    <source>
        <dbReference type="EMBL" id="PTQ54078.1"/>
    </source>
</evidence>
<reference evidence="11 13" key="2">
    <citation type="submission" date="2017-08" db="EMBL/GenBank/DDBJ databases">
        <title>Burning lignite coal seam in the remote Altai Mountains harbors a hydrogen-driven thermophilic microbial community.</title>
        <authorList>
            <person name="Kadnikov V.V."/>
            <person name="Mardanov A.V."/>
            <person name="Ivasenko D."/>
            <person name="Beletsky A.V."/>
            <person name="Karnachuk O.V."/>
            <person name="Ravin N.V."/>
        </authorList>
    </citation>
    <scope>NUCLEOTIDE SEQUENCE [LARGE SCALE GENOMIC DNA]</scope>
    <source>
        <strain evidence="11">AL33</strain>
    </source>
</reference>
<sequence length="290" mass="32028">MSTPLFQLDGVCYRYRQGAPYAVEALTLTIEAGQRTAIVGANGSGKSTTLMLMKGLFRPECGKVRYRGRPVYERSKADRRAPVLPEVGIAFQEPDDQLISLTVWEDVLFTPLQLGLPLEEAEERARWALSTLSISHLADRPPHALSYGQKKLVAIAGVLAARPETILFDEPTAFLDPAGRRRIHAVLETLGEQGVQLIVATHDMQFVADWADRVVVLKEGRLLGHWTPEAFFADGEKVEAASLERPPVAELIADLYDGDSGSLPIRTDAAREWLRAKLSASKRTSIEPSW</sequence>
<gene>
    <name evidence="11" type="ORF">HSCHL_0932</name>
    <name evidence="10" type="ORF">SA87_11365</name>
</gene>
<dbReference type="PROSITE" id="PS50893">
    <property type="entry name" value="ABC_TRANSPORTER_2"/>
    <property type="match status" value="1"/>
</dbReference>
<evidence type="ECO:0000259" key="9">
    <source>
        <dbReference type="PROSITE" id="PS50893"/>
    </source>
</evidence>
<dbReference type="RefSeq" id="WP_066197597.1">
    <property type="nucleotide sequence ID" value="NZ_CBCSAS010000013.1"/>
</dbReference>
<comment type="caution">
    <text evidence="11">The sequence shown here is derived from an EMBL/GenBank/DDBJ whole genome shotgun (WGS) entry which is preliminary data.</text>
</comment>
<reference evidence="10 12" key="1">
    <citation type="submission" date="2015-09" db="EMBL/GenBank/DDBJ databases">
        <title>Draft genome sequence of Hydrogenibacillus schlegelii DSM 2000.</title>
        <authorList>
            <person name="Hemp J."/>
        </authorList>
    </citation>
    <scope>NUCLEOTIDE SEQUENCE [LARGE SCALE GENOMIC DNA]</scope>
    <source>
        <strain evidence="10 12">MA 48</strain>
    </source>
</reference>
<organism evidence="11 13">
    <name type="scientific">Hydrogenibacillus schlegelii</name>
    <name type="common">Bacillus schlegelii</name>
    <dbReference type="NCBI Taxonomy" id="1484"/>
    <lineage>
        <taxon>Bacteria</taxon>
        <taxon>Bacillati</taxon>
        <taxon>Bacillota</taxon>
        <taxon>Bacilli</taxon>
        <taxon>Bacillales</taxon>
        <taxon>Bacillales Family X. Incertae Sedis</taxon>
        <taxon>Hydrogenibacillus</taxon>
    </lineage>
</organism>
<dbReference type="FunFam" id="3.40.50.300:FF:000224">
    <property type="entry name" value="Energy-coupling factor transporter ATP-binding protein EcfA"/>
    <property type="match status" value="1"/>
</dbReference>
<comment type="similarity">
    <text evidence="2">Belongs to the ABC transporter superfamily.</text>
</comment>
<dbReference type="SMART" id="SM00382">
    <property type="entry name" value="AAA"/>
    <property type="match status" value="1"/>
</dbReference>
<dbReference type="STRING" id="1484.SA87_11365"/>
<dbReference type="CDD" id="cd03225">
    <property type="entry name" value="ABC_cobalt_CbiO_domain1"/>
    <property type="match status" value="1"/>
</dbReference>
<evidence type="ECO:0000256" key="7">
    <source>
        <dbReference type="ARBA" id="ARBA00022967"/>
    </source>
</evidence>
<proteinExistence type="inferred from homology"/>
<comment type="subcellular location">
    <subcellularLocation>
        <location evidence="1">Cell membrane</location>
        <topology evidence="1">Peripheral membrane protein</topology>
    </subcellularLocation>
</comment>
<feature type="domain" description="ABC transporter" evidence="9">
    <location>
        <begin position="6"/>
        <end position="244"/>
    </location>
</feature>
<evidence type="ECO:0000256" key="4">
    <source>
        <dbReference type="ARBA" id="ARBA00022475"/>
    </source>
</evidence>
<dbReference type="EMBL" id="JXBB01000001">
    <property type="protein sequence ID" value="OAR05481.1"/>
    <property type="molecule type" value="Genomic_DNA"/>
</dbReference>
<dbReference type="Gene3D" id="3.40.50.300">
    <property type="entry name" value="P-loop containing nucleotide triphosphate hydrolases"/>
    <property type="match status" value="1"/>
</dbReference>
<dbReference type="InterPro" id="IPR017871">
    <property type="entry name" value="ABC_transporter-like_CS"/>
</dbReference>
<dbReference type="InterPro" id="IPR015856">
    <property type="entry name" value="ABC_transpr_CbiO/EcfA_su"/>
</dbReference>
<keyword evidence="6" id="KW-0067">ATP-binding</keyword>
<dbReference type="AlphaFoldDB" id="A0A132MGG3"/>
<keyword evidence="4" id="KW-1003">Cell membrane</keyword>
<keyword evidence="3" id="KW-0813">Transport</keyword>
<dbReference type="PANTHER" id="PTHR43553">
    <property type="entry name" value="HEAVY METAL TRANSPORTER"/>
    <property type="match status" value="1"/>
</dbReference>
<dbReference type="InterPro" id="IPR003439">
    <property type="entry name" value="ABC_transporter-like_ATP-bd"/>
</dbReference>
<dbReference type="PANTHER" id="PTHR43553:SF24">
    <property type="entry name" value="ENERGY-COUPLING FACTOR TRANSPORTER ATP-BINDING PROTEIN ECFA1"/>
    <property type="match status" value="1"/>
</dbReference>
<dbReference type="Proteomes" id="UP000243024">
    <property type="component" value="Unassembled WGS sequence"/>
</dbReference>
<dbReference type="Pfam" id="PF00005">
    <property type="entry name" value="ABC_tran"/>
    <property type="match status" value="1"/>
</dbReference>
<dbReference type="PROSITE" id="PS00211">
    <property type="entry name" value="ABC_TRANSPORTER_1"/>
    <property type="match status" value="1"/>
</dbReference>
<keyword evidence="12" id="KW-1185">Reference proteome</keyword>
<keyword evidence="5" id="KW-0547">Nucleotide-binding</keyword>
<keyword evidence="7" id="KW-1278">Translocase</keyword>
<protein>
    <submittedName>
        <fullName evidence="11">ATPase component CbiO of energizing module of cobalt ECF transporter</fullName>
    </submittedName>
</protein>
<evidence type="ECO:0000256" key="1">
    <source>
        <dbReference type="ARBA" id="ARBA00004202"/>
    </source>
</evidence>
<dbReference type="GO" id="GO:0015087">
    <property type="term" value="F:cobalt ion transmembrane transporter activity"/>
    <property type="evidence" value="ECO:0007669"/>
    <property type="project" value="UniProtKB-ARBA"/>
</dbReference>
<evidence type="ECO:0000256" key="8">
    <source>
        <dbReference type="ARBA" id="ARBA00023136"/>
    </source>
</evidence>
<dbReference type="EMBL" id="PEBV01000007">
    <property type="protein sequence ID" value="PTQ54078.1"/>
    <property type="molecule type" value="Genomic_DNA"/>
</dbReference>
<name>A0A132MGG3_HYDSH</name>
<dbReference type="InterPro" id="IPR003593">
    <property type="entry name" value="AAA+_ATPase"/>
</dbReference>
<evidence type="ECO:0000256" key="6">
    <source>
        <dbReference type="ARBA" id="ARBA00022840"/>
    </source>
</evidence>
<dbReference type="InterPro" id="IPR050095">
    <property type="entry name" value="ECF_ABC_transporter_ATP-bd"/>
</dbReference>